<dbReference type="GO" id="GO:0003677">
    <property type="term" value="F:DNA binding"/>
    <property type="evidence" value="ECO:0007669"/>
    <property type="project" value="InterPro"/>
</dbReference>
<comment type="similarity">
    <text evidence="1">Belongs to the DNA polymerase delta/II small subunit family.</text>
</comment>
<dbReference type="Gene3D" id="3.60.21.50">
    <property type="match status" value="1"/>
</dbReference>
<name>A0AAV5ADM0_9AGAM</name>
<evidence type="ECO:0008006" key="7">
    <source>
        <dbReference type="Google" id="ProtNLM"/>
    </source>
</evidence>
<dbReference type="EMBL" id="BPWL01000007">
    <property type="protein sequence ID" value="GJJ12480.1"/>
    <property type="molecule type" value="Genomic_DNA"/>
</dbReference>
<evidence type="ECO:0000313" key="6">
    <source>
        <dbReference type="Proteomes" id="UP001050691"/>
    </source>
</evidence>
<dbReference type="PANTHER" id="PTHR10416:SF0">
    <property type="entry name" value="DNA POLYMERASE DELTA SUBUNIT 2"/>
    <property type="match status" value="1"/>
</dbReference>
<feature type="domain" description="DNA polymerase alpha/delta/epsilon subunit B" evidence="3">
    <location>
        <begin position="176"/>
        <end position="393"/>
    </location>
</feature>
<evidence type="ECO:0000259" key="4">
    <source>
        <dbReference type="Pfam" id="PF18018"/>
    </source>
</evidence>
<dbReference type="Pfam" id="PF04042">
    <property type="entry name" value="DNA_pol_E_B"/>
    <property type="match status" value="1"/>
</dbReference>
<evidence type="ECO:0000256" key="1">
    <source>
        <dbReference type="ARBA" id="ARBA00006035"/>
    </source>
</evidence>
<dbReference type="InterPro" id="IPR040663">
    <property type="entry name" value="DNA_pol_D_N"/>
</dbReference>
<dbReference type="InterPro" id="IPR007185">
    <property type="entry name" value="DNA_pol_a/d/e_bsu"/>
</dbReference>
<dbReference type="AlphaFoldDB" id="A0AAV5ADM0"/>
<dbReference type="Pfam" id="PF18018">
    <property type="entry name" value="DNA_pol_D_N"/>
    <property type="match status" value="2"/>
</dbReference>
<dbReference type="Proteomes" id="UP001050691">
    <property type="component" value="Unassembled WGS sequence"/>
</dbReference>
<dbReference type="GO" id="GO:0043625">
    <property type="term" value="C:delta DNA polymerase complex"/>
    <property type="evidence" value="ECO:0007669"/>
    <property type="project" value="TreeGrafter"/>
</dbReference>
<feature type="domain" description="DNA polymerase delta subunit OB-fold" evidence="4">
    <location>
        <begin position="85"/>
        <end position="144"/>
    </location>
</feature>
<evidence type="ECO:0000256" key="2">
    <source>
        <dbReference type="ARBA" id="ARBA00022705"/>
    </source>
</evidence>
<gene>
    <name evidence="5" type="ORF">Clacol_006722</name>
</gene>
<protein>
    <recommendedName>
        <fullName evidence="7">DNA polymerase delta small subunit</fullName>
    </recommendedName>
</protein>
<dbReference type="InterPro" id="IPR024826">
    <property type="entry name" value="DNA_pol_delta/II_ssu"/>
</dbReference>
<evidence type="ECO:0000259" key="3">
    <source>
        <dbReference type="Pfam" id="PF04042"/>
    </source>
</evidence>
<comment type="caution">
    <text evidence="5">The sequence shown here is derived from an EMBL/GenBank/DDBJ whole genome shotgun (WGS) entry which is preliminary data.</text>
</comment>
<dbReference type="GO" id="GO:0006271">
    <property type="term" value="P:DNA strand elongation involved in DNA replication"/>
    <property type="evidence" value="ECO:0007669"/>
    <property type="project" value="TreeGrafter"/>
</dbReference>
<dbReference type="Gene3D" id="2.40.50.430">
    <property type="match status" value="2"/>
</dbReference>
<reference evidence="5" key="1">
    <citation type="submission" date="2021-10" db="EMBL/GenBank/DDBJ databases">
        <title>De novo Genome Assembly of Clathrus columnatus (Basidiomycota, Fungi) Using Illumina and Nanopore Sequence Data.</title>
        <authorList>
            <person name="Ogiso-Tanaka E."/>
            <person name="Itagaki H."/>
            <person name="Hosoya T."/>
            <person name="Hosaka K."/>
        </authorList>
    </citation>
    <scope>NUCLEOTIDE SEQUENCE</scope>
    <source>
        <strain evidence="5">MO-923</strain>
    </source>
</reference>
<proteinExistence type="inferred from homology"/>
<sequence>MSSRLVSVTTPLSEPFPSFLLGSSNKSFRHQYANIYFIRLQRLRGFVERNATERWKNVKGNPRMVRRALDVTKGELCWIVGTFSIAPPPQPPKYLSDVDTIVLEDESGRIVLVGERLKRETFVTGIIMAALGIETPDGQFEVVDLCFAGLAPHMPLSTPSSDDDSMGIDDKPGSWIALISGLELSLTDPQSSVTELHLQLLVENILAESGDLSDQSFSSEISRIIIAGNTMSVGNHSTRSYSSSISNEPELLTAPPTLITSKVLQELALALPVHILPGSSDPSGTILPQQPLPRAMFGSVRNYANFSCETNPTWLAIDGQPMLITSGQPLDDMYKYIDSIDRLTLAVKTLEWRHIAPTAPDTLWCYPYVTEDPFILDITPSVYIIGNQPAFATTLAESKLPGDDGLSRKRDGKGDVLKVKRWNVKPFR</sequence>
<organism evidence="5 6">
    <name type="scientific">Clathrus columnatus</name>
    <dbReference type="NCBI Taxonomy" id="1419009"/>
    <lineage>
        <taxon>Eukaryota</taxon>
        <taxon>Fungi</taxon>
        <taxon>Dikarya</taxon>
        <taxon>Basidiomycota</taxon>
        <taxon>Agaricomycotina</taxon>
        <taxon>Agaricomycetes</taxon>
        <taxon>Phallomycetidae</taxon>
        <taxon>Phallales</taxon>
        <taxon>Clathraceae</taxon>
        <taxon>Clathrus</taxon>
    </lineage>
</organism>
<dbReference type="PANTHER" id="PTHR10416">
    <property type="entry name" value="DNA POLYMERASE DELTA SUBUNIT 2"/>
    <property type="match status" value="1"/>
</dbReference>
<accession>A0AAV5ADM0</accession>
<keyword evidence="2" id="KW-0235">DNA replication</keyword>
<keyword evidence="6" id="KW-1185">Reference proteome</keyword>
<feature type="domain" description="DNA polymerase delta subunit OB-fold" evidence="4">
    <location>
        <begin position="31"/>
        <end position="83"/>
    </location>
</feature>
<evidence type="ECO:0000313" key="5">
    <source>
        <dbReference type="EMBL" id="GJJ12480.1"/>
    </source>
</evidence>